<evidence type="ECO:0000256" key="1">
    <source>
        <dbReference type="ARBA" id="ARBA00004196"/>
    </source>
</evidence>
<keyword evidence="6" id="KW-0732">Signal</keyword>
<dbReference type="Proteomes" id="UP001501570">
    <property type="component" value="Unassembled WGS sequence"/>
</dbReference>
<reference evidence="9" key="1">
    <citation type="journal article" date="2019" name="Int. J. Syst. Evol. Microbiol.">
        <title>The Global Catalogue of Microorganisms (GCM) 10K type strain sequencing project: providing services to taxonomists for standard genome sequencing and annotation.</title>
        <authorList>
            <consortium name="The Broad Institute Genomics Platform"/>
            <consortium name="The Broad Institute Genome Sequencing Center for Infectious Disease"/>
            <person name="Wu L."/>
            <person name="Ma J."/>
        </authorList>
    </citation>
    <scope>NUCLEOTIDE SEQUENCE [LARGE SCALE GENOMIC DNA]</scope>
    <source>
        <strain evidence="9">JCM 18304</strain>
    </source>
</reference>
<keyword evidence="5" id="KW-0676">Redox-active center</keyword>
<keyword evidence="2" id="KW-0201">Cytochrome c-type biogenesis</keyword>
<keyword evidence="4" id="KW-1015">Disulfide bond</keyword>
<keyword evidence="3" id="KW-0735">Signal-anchor</keyword>
<sequence>MRRILLGVAAAVAALTVVSGCSTGSNAVSQTAGDSDRYVAGDGKTIVYPAAERKAAPKLTGDTVDGGTYNLAAHKGQVVVLNFWASWCAPCRLEASGLEATYKATENSGVTFLGVNSRDEKDAAKSFESDHSSYPSLFDPNGRVPLDFSDVPTALPCTLIIDRTGKVAVVIRNSVTQSSLTPLVNQIAAEKA</sequence>
<evidence type="ECO:0000256" key="5">
    <source>
        <dbReference type="ARBA" id="ARBA00023284"/>
    </source>
</evidence>
<dbReference type="InterPro" id="IPR000866">
    <property type="entry name" value="AhpC/TSA"/>
</dbReference>
<accession>A0ABP9RHD2</accession>
<evidence type="ECO:0000256" key="3">
    <source>
        <dbReference type="ARBA" id="ARBA00022968"/>
    </source>
</evidence>
<organism evidence="8 9">
    <name type="scientific">Rugosimonospora acidiphila</name>
    <dbReference type="NCBI Taxonomy" id="556531"/>
    <lineage>
        <taxon>Bacteria</taxon>
        <taxon>Bacillati</taxon>
        <taxon>Actinomycetota</taxon>
        <taxon>Actinomycetes</taxon>
        <taxon>Micromonosporales</taxon>
        <taxon>Micromonosporaceae</taxon>
        <taxon>Rugosimonospora</taxon>
    </lineage>
</organism>
<gene>
    <name evidence="8" type="ORF">GCM10023322_01930</name>
</gene>
<dbReference type="Pfam" id="PF00578">
    <property type="entry name" value="AhpC-TSA"/>
    <property type="match status" value="1"/>
</dbReference>
<dbReference type="InterPro" id="IPR036249">
    <property type="entry name" value="Thioredoxin-like_sf"/>
</dbReference>
<dbReference type="InterPro" id="IPR013766">
    <property type="entry name" value="Thioredoxin_domain"/>
</dbReference>
<feature type="chain" id="PRO_5045316127" evidence="6">
    <location>
        <begin position="28"/>
        <end position="192"/>
    </location>
</feature>
<comment type="subcellular location">
    <subcellularLocation>
        <location evidence="1">Cell envelope</location>
    </subcellularLocation>
</comment>
<evidence type="ECO:0000256" key="6">
    <source>
        <dbReference type="SAM" id="SignalP"/>
    </source>
</evidence>
<dbReference type="RefSeq" id="WP_345625118.1">
    <property type="nucleotide sequence ID" value="NZ_BAABJQ010000001.1"/>
</dbReference>
<feature type="signal peptide" evidence="6">
    <location>
        <begin position="1"/>
        <end position="27"/>
    </location>
</feature>
<dbReference type="PANTHER" id="PTHR42852:SF6">
    <property type="entry name" value="THIOL:DISULFIDE INTERCHANGE PROTEIN DSBE"/>
    <property type="match status" value="1"/>
</dbReference>
<evidence type="ECO:0000313" key="9">
    <source>
        <dbReference type="Proteomes" id="UP001501570"/>
    </source>
</evidence>
<dbReference type="Gene3D" id="3.40.30.10">
    <property type="entry name" value="Glutaredoxin"/>
    <property type="match status" value="1"/>
</dbReference>
<feature type="domain" description="Thioredoxin" evidence="7">
    <location>
        <begin position="50"/>
        <end position="189"/>
    </location>
</feature>
<dbReference type="InterPro" id="IPR050553">
    <property type="entry name" value="Thioredoxin_ResA/DsbE_sf"/>
</dbReference>
<evidence type="ECO:0000256" key="2">
    <source>
        <dbReference type="ARBA" id="ARBA00022748"/>
    </source>
</evidence>
<dbReference type="PANTHER" id="PTHR42852">
    <property type="entry name" value="THIOL:DISULFIDE INTERCHANGE PROTEIN DSBE"/>
    <property type="match status" value="1"/>
</dbReference>
<evidence type="ECO:0000259" key="7">
    <source>
        <dbReference type="PROSITE" id="PS51352"/>
    </source>
</evidence>
<comment type="caution">
    <text evidence="8">The sequence shown here is derived from an EMBL/GenBank/DDBJ whole genome shotgun (WGS) entry which is preliminary data.</text>
</comment>
<dbReference type="PROSITE" id="PS51257">
    <property type="entry name" value="PROKAR_LIPOPROTEIN"/>
    <property type="match status" value="1"/>
</dbReference>
<evidence type="ECO:0000256" key="4">
    <source>
        <dbReference type="ARBA" id="ARBA00023157"/>
    </source>
</evidence>
<name>A0ABP9RHD2_9ACTN</name>
<keyword evidence="3" id="KW-0812">Transmembrane</keyword>
<dbReference type="InterPro" id="IPR017937">
    <property type="entry name" value="Thioredoxin_CS"/>
</dbReference>
<evidence type="ECO:0000313" key="8">
    <source>
        <dbReference type="EMBL" id="GAA5177384.1"/>
    </source>
</evidence>
<dbReference type="EMBL" id="BAABJQ010000001">
    <property type="protein sequence ID" value="GAA5177384.1"/>
    <property type="molecule type" value="Genomic_DNA"/>
</dbReference>
<dbReference type="PROSITE" id="PS51352">
    <property type="entry name" value="THIOREDOXIN_2"/>
    <property type="match status" value="1"/>
</dbReference>
<keyword evidence="9" id="KW-1185">Reference proteome</keyword>
<protein>
    <submittedName>
        <fullName evidence="8">TlpA disulfide reductase family protein</fullName>
    </submittedName>
</protein>
<proteinExistence type="predicted"/>
<dbReference type="SUPFAM" id="SSF52833">
    <property type="entry name" value="Thioredoxin-like"/>
    <property type="match status" value="1"/>
</dbReference>
<dbReference type="CDD" id="cd02966">
    <property type="entry name" value="TlpA_like_family"/>
    <property type="match status" value="1"/>
</dbReference>
<dbReference type="PROSITE" id="PS00194">
    <property type="entry name" value="THIOREDOXIN_1"/>
    <property type="match status" value="1"/>
</dbReference>